<protein>
    <submittedName>
        <fullName evidence="1">Uncharacterized protein</fullName>
    </submittedName>
</protein>
<organism evidence="1 2">
    <name type="scientific">Methanobrevibacter arboriphilus</name>
    <dbReference type="NCBI Taxonomy" id="39441"/>
    <lineage>
        <taxon>Archaea</taxon>
        <taxon>Methanobacteriati</taxon>
        <taxon>Methanobacteriota</taxon>
        <taxon>Methanomada group</taxon>
        <taxon>Methanobacteria</taxon>
        <taxon>Methanobacteriales</taxon>
        <taxon>Methanobacteriaceae</taxon>
        <taxon>Methanobrevibacter</taxon>
    </lineage>
</organism>
<name>A0ACA8R592_METAZ</name>
<proteinExistence type="predicted"/>
<dbReference type="Proteomes" id="UP000825015">
    <property type="component" value="Chromosome"/>
</dbReference>
<evidence type="ECO:0000313" key="2">
    <source>
        <dbReference type="Proteomes" id="UP000825015"/>
    </source>
</evidence>
<keyword evidence="2" id="KW-1185">Reference proteome</keyword>
<accession>A0ACA8R592</accession>
<dbReference type="EMBL" id="AP019779">
    <property type="protein sequence ID" value="BBL62649.1"/>
    <property type="molecule type" value="Genomic_DNA"/>
</dbReference>
<gene>
    <name evidence="1" type="ORF">MarbSA_16890</name>
</gene>
<sequence length="249" mass="28864">MSKKLEKYLLELCEEKDKELLKKVPPENIKGAPPGMEEFKKYPHLFVLGAIMDTNIKASQAWEIPYKIASCLGGKDFSLFAEKDLEYYHGIFEKGPEGKSLHRYKKRNAKYFYKGIQDIKNKYGGNASNIWNDNPHSCVLIRRFQEFEGVGQKISTMAVNILRRDYKIPISDLSSIDISADVHLKRIFKRMGFIKNENKESAIIQARKMNPEFPGIFDYVIWNHGVEVCKKNNPLCRECRFDSICLKNL</sequence>
<reference evidence="1" key="1">
    <citation type="submission" date="2019-06" db="EMBL/GenBank/DDBJ databases">
        <title>Complete genome sequence of Methanobrevibacter arboriphilus strain SA.</title>
        <authorList>
            <person name="Asakawa S."/>
        </authorList>
    </citation>
    <scope>NUCLEOTIDE SEQUENCE</scope>
    <source>
        <strain evidence="1">SA</strain>
    </source>
</reference>
<evidence type="ECO:0000313" key="1">
    <source>
        <dbReference type="EMBL" id="BBL62649.1"/>
    </source>
</evidence>